<protein>
    <submittedName>
        <fullName evidence="2">Uncharacterized protein</fullName>
    </submittedName>
</protein>
<comment type="caution">
    <text evidence="2">The sequence shown here is derived from an EMBL/GenBank/DDBJ whole genome shotgun (WGS) entry which is preliminary data.</text>
</comment>
<accession>A0A835CK70</accession>
<feature type="compositionally biased region" description="Basic and acidic residues" evidence="1">
    <location>
        <begin position="28"/>
        <end position="37"/>
    </location>
</feature>
<feature type="region of interest" description="Disordered" evidence="1">
    <location>
        <begin position="1"/>
        <end position="39"/>
    </location>
</feature>
<reference evidence="2" key="1">
    <citation type="submission" date="2020-09" db="EMBL/GenBank/DDBJ databases">
        <title>Genome-Enabled Discovery of Anthraquinone Biosynthesis in Senna tora.</title>
        <authorList>
            <person name="Kang S.-H."/>
            <person name="Pandey R.P."/>
            <person name="Lee C.-M."/>
            <person name="Sim J.-S."/>
            <person name="Jeong J.-T."/>
            <person name="Choi B.-S."/>
            <person name="Jung M."/>
            <person name="Ginzburg D."/>
            <person name="Zhao K."/>
            <person name="Won S.Y."/>
            <person name="Oh T.-J."/>
            <person name="Yu Y."/>
            <person name="Kim N.-H."/>
            <person name="Lee O.R."/>
            <person name="Lee T.-H."/>
            <person name="Bashyal P."/>
            <person name="Kim T.-S."/>
            <person name="Lee W.-H."/>
            <person name="Kawkins C."/>
            <person name="Kim C.-K."/>
            <person name="Kim J.S."/>
            <person name="Ahn B.O."/>
            <person name="Rhee S.Y."/>
            <person name="Sohng J.K."/>
        </authorList>
    </citation>
    <scope>NUCLEOTIDE SEQUENCE</scope>
    <source>
        <tissue evidence="2">Leaf</tissue>
    </source>
</reference>
<name>A0A835CK70_9FABA</name>
<sequence length="77" mass="9002">MAIPQPRFSLKPRPQVKENQKKHISSQGKRETGEREGLNLWKNKRIPKLEIGEQRKRKNLGAIDIRVAMGQPEYRGR</sequence>
<dbReference type="AlphaFoldDB" id="A0A835CK70"/>
<dbReference type="Proteomes" id="UP000634136">
    <property type="component" value="Unassembled WGS sequence"/>
</dbReference>
<organism evidence="2 3">
    <name type="scientific">Senna tora</name>
    <dbReference type="NCBI Taxonomy" id="362788"/>
    <lineage>
        <taxon>Eukaryota</taxon>
        <taxon>Viridiplantae</taxon>
        <taxon>Streptophyta</taxon>
        <taxon>Embryophyta</taxon>
        <taxon>Tracheophyta</taxon>
        <taxon>Spermatophyta</taxon>
        <taxon>Magnoliopsida</taxon>
        <taxon>eudicotyledons</taxon>
        <taxon>Gunneridae</taxon>
        <taxon>Pentapetalae</taxon>
        <taxon>rosids</taxon>
        <taxon>fabids</taxon>
        <taxon>Fabales</taxon>
        <taxon>Fabaceae</taxon>
        <taxon>Caesalpinioideae</taxon>
        <taxon>Cassia clade</taxon>
        <taxon>Senna</taxon>
    </lineage>
</organism>
<keyword evidence="3" id="KW-1185">Reference proteome</keyword>
<evidence type="ECO:0000313" key="2">
    <source>
        <dbReference type="EMBL" id="KAF7842132.1"/>
    </source>
</evidence>
<evidence type="ECO:0000313" key="3">
    <source>
        <dbReference type="Proteomes" id="UP000634136"/>
    </source>
</evidence>
<proteinExistence type="predicted"/>
<dbReference type="EMBL" id="JAAIUW010000002">
    <property type="protein sequence ID" value="KAF7842132.1"/>
    <property type="molecule type" value="Genomic_DNA"/>
</dbReference>
<gene>
    <name evidence="2" type="ORF">G2W53_004430</name>
</gene>
<evidence type="ECO:0000256" key="1">
    <source>
        <dbReference type="SAM" id="MobiDB-lite"/>
    </source>
</evidence>